<dbReference type="RefSeq" id="WP_188757571.1">
    <property type="nucleotide sequence ID" value="NZ_BMJB01000001.1"/>
</dbReference>
<dbReference type="GO" id="GO:0008483">
    <property type="term" value="F:transaminase activity"/>
    <property type="evidence" value="ECO:0007669"/>
    <property type="project" value="InterPro"/>
</dbReference>
<evidence type="ECO:0000313" key="5">
    <source>
        <dbReference type="Proteomes" id="UP000648801"/>
    </source>
</evidence>
<dbReference type="PANTHER" id="PTHR43713">
    <property type="entry name" value="GLUTAMATE-1-SEMIALDEHYDE 2,1-AMINOMUTASE"/>
    <property type="match status" value="1"/>
</dbReference>
<proteinExistence type="inferred from homology"/>
<dbReference type="Pfam" id="PF00202">
    <property type="entry name" value="Aminotran_3"/>
    <property type="match status" value="1"/>
</dbReference>
<dbReference type="Gene3D" id="3.90.1150.10">
    <property type="entry name" value="Aspartate Aminotransferase, domain 1"/>
    <property type="match status" value="1"/>
</dbReference>
<dbReference type="InterPro" id="IPR015421">
    <property type="entry name" value="PyrdxlP-dep_Trfase_major"/>
</dbReference>
<reference evidence="4" key="2">
    <citation type="submission" date="2020-09" db="EMBL/GenBank/DDBJ databases">
        <authorList>
            <person name="Sun Q."/>
            <person name="Zhou Y."/>
        </authorList>
    </citation>
    <scope>NUCLEOTIDE SEQUENCE</scope>
    <source>
        <strain evidence="4">CGMCC 1.15447</strain>
    </source>
</reference>
<dbReference type="Proteomes" id="UP000648801">
    <property type="component" value="Unassembled WGS sequence"/>
</dbReference>
<evidence type="ECO:0000313" key="4">
    <source>
        <dbReference type="EMBL" id="GGA54938.1"/>
    </source>
</evidence>
<dbReference type="PROSITE" id="PS00600">
    <property type="entry name" value="AA_TRANSFER_CLASS_3"/>
    <property type="match status" value="1"/>
</dbReference>
<dbReference type="InterPro" id="IPR015424">
    <property type="entry name" value="PyrdxlP-dep_Trfase"/>
</dbReference>
<dbReference type="PANTHER" id="PTHR43713:SF3">
    <property type="entry name" value="GLUTAMATE-1-SEMIALDEHYDE 2,1-AMINOMUTASE 1, CHLOROPLASTIC-RELATED"/>
    <property type="match status" value="1"/>
</dbReference>
<dbReference type="CDD" id="cd00610">
    <property type="entry name" value="OAT_like"/>
    <property type="match status" value="1"/>
</dbReference>
<comment type="cofactor">
    <cofactor evidence="1">
        <name>pyridoxal 5'-phosphate</name>
        <dbReference type="ChEBI" id="CHEBI:597326"/>
    </cofactor>
</comment>
<protein>
    <submittedName>
        <fullName evidence="4">Glutamate-1-semialdehyde 2,1-aminomutase</fullName>
    </submittedName>
</protein>
<dbReference type="GO" id="GO:0030170">
    <property type="term" value="F:pyridoxal phosphate binding"/>
    <property type="evidence" value="ECO:0007669"/>
    <property type="project" value="InterPro"/>
</dbReference>
<evidence type="ECO:0000256" key="2">
    <source>
        <dbReference type="ARBA" id="ARBA00022898"/>
    </source>
</evidence>
<dbReference type="InterPro" id="IPR049704">
    <property type="entry name" value="Aminotrans_3_PPA_site"/>
</dbReference>
<dbReference type="SUPFAM" id="SSF53383">
    <property type="entry name" value="PLP-dependent transferases"/>
    <property type="match status" value="1"/>
</dbReference>
<accession>A0A916VZT6</accession>
<comment type="caution">
    <text evidence="4">The sequence shown here is derived from an EMBL/GenBank/DDBJ whole genome shotgun (WGS) entry which is preliminary data.</text>
</comment>
<evidence type="ECO:0000256" key="3">
    <source>
        <dbReference type="RuleBase" id="RU003560"/>
    </source>
</evidence>
<keyword evidence="5" id="KW-1185">Reference proteome</keyword>
<dbReference type="AlphaFoldDB" id="A0A916VZT6"/>
<name>A0A916VZT6_9BACT</name>
<keyword evidence="2 3" id="KW-0663">Pyridoxal phosphate</keyword>
<dbReference type="InterPro" id="IPR015422">
    <property type="entry name" value="PyrdxlP-dep_Trfase_small"/>
</dbReference>
<dbReference type="EMBL" id="BMJB01000001">
    <property type="protein sequence ID" value="GGA54938.1"/>
    <property type="molecule type" value="Genomic_DNA"/>
</dbReference>
<dbReference type="Gene3D" id="3.40.640.10">
    <property type="entry name" value="Type I PLP-dependent aspartate aminotransferase-like (Major domain)"/>
    <property type="match status" value="1"/>
</dbReference>
<sequence>MLTYSTEDTLEKSRRFLPGGVASVNRIAEPDLIFVRGSGAHMWDSEGKRYIDYHAAFGPHILGHNDPHVNSSVARALEQHQSLYGSGTTSLEARLAEMICGCAPFIESVALLNTGSEATYQALRLARAATGRDHIIVMQGGYNGWHNDVACNLATPLAELGPRITGEYRFHPISAGIPAAHSQLVHPVNFNDLESVRLIAQQYPIAAIILEPILQNIGVVKPAPGYLQGLRKLATEAGFLLIFDEVKTGFRHSLGGYASLAGVAPDLAVYGKAIANGYPIAAVGGAKRFLDLFVHPDPARRVLLAGTYNGHPIPTAAAIATIERLRENDGEVYTRLEQMGEWLQTEIEAIAQHHGLPLLVERQGSAFCLYLMDHAPRDWHDLAAHHDFTRDKLLRMRLIQEGIYTFPVPAKQWSISAAHTQQDLEQTVRVLHNVLPSSIKP</sequence>
<comment type="similarity">
    <text evidence="3">Belongs to the class-III pyridoxal-phosphate-dependent aminotransferase family.</text>
</comment>
<gene>
    <name evidence="4" type="primary">hemL</name>
    <name evidence="4" type="ORF">GCM10011507_02750</name>
</gene>
<dbReference type="InterPro" id="IPR005814">
    <property type="entry name" value="Aminotrans_3"/>
</dbReference>
<evidence type="ECO:0000256" key="1">
    <source>
        <dbReference type="ARBA" id="ARBA00001933"/>
    </source>
</evidence>
<organism evidence="4 5">
    <name type="scientific">Edaphobacter acidisoli</name>
    <dbReference type="NCBI Taxonomy" id="2040573"/>
    <lineage>
        <taxon>Bacteria</taxon>
        <taxon>Pseudomonadati</taxon>
        <taxon>Acidobacteriota</taxon>
        <taxon>Terriglobia</taxon>
        <taxon>Terriglobales</taxon>
        <taxon>Acidobacteriaceae</taxon>
        <taxon>Edaphobacter</taxon>
    </lineage>
</organism>
<reference evidence="4" key="1">
    <citation type="journal article" date="2014" name="Int. J. Syst. Evol. Microbiol.">
        <title>Complete genome sequence of Corynebacterium casei LMG S-19264T (=DSM 44701T), isolated from a smear-ripened cheese.</title>
        <authorList>
            <consortium name="US DOE Joint Genome Institute (JGI-PGF)"/>
            <person name="Walter F."/>
            <person name="Albersmeier A."/>
            <person name="Kalinowski J."/>
            <person name="Ruckert C."/>
        </authorList>
    </citation>
    <scope>NUCLEOTIDE SEQUENCE</scope>
    <source>
        <strain evidence="4">CGMCC 1.15447</strain>
    </source>
</reference>